<feature type="transmembrane region" description="Helical" evidence="1">
    <location>
        <begin position="235"/>
        <end position="259"/>
    </location>
</feature>
<sequence>MKRGVFTAPVVAGVALVGFYTLLISGADAITKMIAQGYAAPQLFALSGGLVAVFCLLLNRRSGHGMRTRCPGAMAIRAGATVAGTVAFFYAFYLLPFADVFLFIALIPIFAALMSGPLLDEPLRRQAWAALALGTVGVMCLFPGGFGSVGLGHLVALAAAFFGTVSMVASRYIGMRDNNLLAQVFYPNLALMGVMALTLPFVFRPMGLADLGLVLAYAILLFGARWVLVAALQILPAYVVTPLVNLQFLWMVVIGAVVFGEAPDAFVYVGAGIVILAGVWLIYDQAKQQHEPVRCVPAKAVPAE</sequence>
<dbReference type="OrthoDB" id="7818056at2"/>
<dbReference type="Proteomes" id="UP000193827">
    <property type="component" value="Unassembled WGS sequence"/>
</dbReference>
<dbReference type="SUPFAM" id="SSF103481">
    <property type="entry name" value="Multidrug resistance efflux transporter EmrE"/>
    <property type="match status" value="2"/>
</dbReference>
<evidence type="ECO:0000256" key="1">
    <source>
        <dbReference type="SAM" id="Phobius"/>
    </source>
</evidence>
<dbReference type="AlphaFoldDB" id="A0A1Y5RBF7"/>
<keyword evidence="1" id="KW-0472">Membrane</keyword>
<feature type="transmembrane region" description="Helical" evidence="1">
    <location>
        <begin position="100"/>
        <end position="119"/>
    </location>
</feature>
<keyword evidence="1" id="KW-0812">Transmembrane</keyword>
<evidence type="ECO:0000313" key="2">
    <source>
        <dbReference type="EMBL" id="SLN13174.1"/>
    </source>
</evidence>
<dbReference type="EMBL" id="FWFL01000001">
    <property type="protein sequence ID" value="SLN13174.1"/>
    <property type="molecule type" value="Genomic_DNA"/>
</dbReference>
<feature type="transmembrane region" description="Helical" evidence="1">
    <location>
        <begin position="39"/>
        <end position="58"/>
    </location>
</feature>
<dbReference type="InterPro" id="IPR037185">
    <property type="entry name" value="EmrE-like"/>
</dbReference>
<feature type="transmembrane region" description="Helical" evidence="1">
    <location>
        <begin position="265"/>
        <end position="283"/>
    </location>
</feature>
<keyword evidence="3" id="KW-1185">Reference proteome</keyword>
<gene>
    <name evidence="2" type="ORF">PEL8287_00493</name>
</gene>
<feature type="transmembrane region" description="Helical" evidence="1">
    <location>
        <begin position="185"/>
        <end position="203"/>
    </location>
</feature>
<dbReference type="RefSeq" id="WP_085890750.1">
    <property type="nucleotide sequence ID" value="NZ_FWFL01000001.1"/>
</dbReference>
<dbReference type="GO" id="GO:0016020">
    <property type="term" value="C:membrane"/>
    <property type="evidence" value="ECO:0007669"/>
    <property type="project" value="TreeGrafter"/>
</dbReference>
<feature type="transmembrane region" description="Helical" evidence="1">
    <location>
        <begin position="152"/>
        <end position="173"/>
    </location>
</feature>
<name>A0A1Y5RBF7_9RHOB</name>
<evidence type="ECO:0000313" key="3">
    <source>
        <dbReference type="Proteomes" id="UP000193827"/>
    </source>
</evidence>
<feature type="transmembrane region" description="Helical" evidence="1">
    <location>
        <begin position="70"/>
        <end position="94"/>
    </location>
</feature>
<feature type="transmembrane region" description="Helical" evidence="1">
    <location>
        <begin position="209"/>
        <end position="228"/>
    </location>
</feature>
<protein>
    <submittedName>
        <fullName evidence="2">EamA-like transporter family protein</fullName>
    </submittedName>
</protein>
<proteinExistence type="predicted"/>
<dbReference type="PANTHER" id="PTHR22911">
    <property type="entry name" value="ACYL-MALONYL CONDENSING ENZYME-RELATED"/>
    <property type="match status" value="1"/>
</dbReference>
<reference evidence="2 3" key="1">
    <citation type="submission" date="2017-03" db="EMBL/GenBank/DDBJ databases">
        <authorList>
            <person name="Afonso C.L."/>
            <person name="Miller P.J."/>
            <person name="Scott M.A."/>
            <person name="Spackman E."/>
            <person name="Goraichik I."/>
            <person name="Dimitrov K.M."/>
            <person name="Suarez D.L."/>
            <person name="Swayne D.E."/>
        </authorList>
    </citation>
    <scope>NUCLEOTIDE SEQUENCE [LARGE SCALE GENOMIC DNA]</scope>
    <source>
        <strain evidence="2 3">CECT 8287</strain>
    </source>
</reference>
<feature type="transmembrane region" description="Helical" evidence="1">
    <location>
        <begin position="126"/>
        <end position="146"/>
    </location>
</feature>
<accession>A0A1Y5RBF7</accession>
<keyword evidence="1" id="KW-1133">Transmembrane helix</keyword>
<dbReference type="PANTHER" id="PTHR22911:SF135">
    <property type="entry name" value="BLR4310 PROTEIN"/>
    <property type="match status" value="1"/>
</dbReference>
<organism evidence="2 3">
    <name type="scientific">Roseovarius litorisediminis</name>
    <dbReference type="NCBI Taxonomy" id="1312363"/>
    <lineage>
        <taxon>Bacteria</taxon>
        <taxon>Pseudomonadati</taxon>
        <taxon>Pseudomonadota</taxon>
        <taxon>Alphaproteobacteria</taxon>
        <taxon>Rhodobacterales</taxon>
        <taxon>Roseobacteraceae</taxon>
        <taxon>Roseovarius</taxon>
    </lineage>
</organism>